<evidence type="ECO:0000313" key="10">
    <source>
        <dbReference type="EMBL" id="QFQ30629.2"/>
    </source>
</evidence>
<feature type="region of interest" description="Disordered" evidence="7">
    <location>
        <begin position="1"/>
        <end position="47"/>
    </location>
</feature>
<protein>
    <submittedName>
        <fullName evidence="10">NINE protein</fullName>
    </submittedName>
</protein>
<evidence type="ECO:0000256" key="2">
    <source>
        <dbReference type="ARBA" id="ARBA00022692"/>
    </source>
</evidence>
<proteinExistence type="predicted"/>
<evidence type="ECO:0000256" key="7">
    <source>
        <dbReference type="SAM" id="MobiDB-lite"/>
    </source>
</evidence>
<dbReference type="EMBL" id="CP044548">
    <property type="protein sequence ID" value="QFQ30629.2"/>
    <property type="molecule type" value="Genomic_DNA"/>
</dbReference>
<dbReference type="InterPro" id="IPR025640">
    <property type="entry name" value="GYF_2"/>
</dbReference>
<comment type="subcellular location">
    <subcellularLocation>
        <location evidence="1">Membrane</location>
        <topology evidence="1">Multi-pass membrane protein</topology>
    </subcellularLocation>
</comment>
<keyword evidence="5" id="KW-0472">Membrane</keyword>
<organism evidence="10 11">
    <name type="scientific">Janibacter melonis</name>
    <dbReference type="NCBI Taxonomy" id="262209"/>
    <lineage>
        <taxon>Bacteria</taxon>
        <taxon>Bacillati</taxon>
        <taxon>Actinomycetota</taxon>
        <taxon>Actinomycetes</taxon>
        <taxon>Micrococcales</taxon>
        <taxon>Intrasporangiaceae</taxon>
        <taxon>Janibacter</taxon>
    </lineage>
</organism>
<keyword evidence="2" id="KW-0812">Transmembrane</keyword>
<gene>
    <name evidence="10" type="ORF">EEW87_010555</name>
</gene>
<feature type="domain" description="GYF" evidence="9">
    <location>
        <begin position="51"/>
        <end position="100"/>
    </location>
</feature>
<accession>A0A5P8FLZ4</accession>
<sequence>MSMPPPPSGQPHGYPQGQGPGQGQTPGQGYGSAPSYQAPGGPGGDASRSQYYVSAMGQEYGPMSYQDLAGMAMSGQLKGDAPVRTSPQGQWFQAKQVPGLFSSREWMTTLLLSIFVGGFGVDRFYLGQTGLGVLKLLTCGGLGIWSLVDVILVATRKMVDADGRPLP</sequence>
<keyword evidence="4" id="KW-1133">Transmembrane helix</keyword>
<dbReference type="KEGG" id="jme:EEW87_010555"/>
<feature type="domain" description="TM2" evidence="8">
    <location>
        <begin position="103"/>
        <end position="151"/>
    </location>
</feature>
<evidence type="ECO:0000256" key="4">
    <source>
        <dbReference type="ARBA" id="ARBA00022989"/>
    </source>
</evidence>
<name>A0A5P8FLZ4_9MICO</name>
<dbReference type="Pfam" id="PF14237">
    <property type="entry name" value="GYF_2"/>
    <property type="match status" value="1"/>
</dbReference>
<dbReference type="Proteomes" id="UP000271708">
    <property type="component" value="Chromosome"/>
</dbReference>
<dbReference type="PANTHER" id="PTHR21016:SF4">
    <property type="entry name" value="TM2 DOMAIN-CONTAINING PROTEIN 2"/>
    <property type="match status" value="1"/>
</dbReference>
<dbReference type="RefSeq" id="WP_123092040.1">
    <property type="nucleotide sequence ID" value="NZ_CAJFZZ010000028.1"/>
</dbReference>
<evidence type="ECO:0000259" key="8">
    <source>
        <dbReference type="Pfam" id="PF05154"/>
    </source>
</evidence>
<evidence type="ECO:0000256" key="5">
    <source>
        <dbReference type="ARBA" id="ARBA00023136"/>
    </source>
</evidence>
<dbReference type="InterPro" id="IPR050932">
    <property type="entry name" value="TM2D1-3-like"/>
</dbReference>
<feature type="compositionally biased region" description="Gly residues" evidence="7">
    <location>
        <begin position="16"/>
        <end position="30"/>
    </location>
</feature>
<dbReference type="InterPro" id="IPR007829">
    <property type="entry name" value="TM2"/>
</dbReference>
<evidence type="ECO:0000313" key="11">
    <source>
        <dbReference type="Proteomes" id="UP000271708"/>
    </source>
</evidence>
<evidence type="ECO:0000256" key="6">
    <source>
        <dbReference type="ARBA" id="ARBA00023180"/>
    </source>
</evidence>
<evidence type="ECO:0000256" key="1">
    <source>
        <dbReference type="ARBA" id="ARBA00004141"/>
    </source>
</evidence>
<dbReference type="PANTHER" id="PTHR21016">
    <property type="entry name" value="BETA-AMYLOID BINDING PROTEIN-RELATED"/>
    <property type="match status" value="1"/>
</dbReference>
<dbReference type="GeneID" id="59161610"/>
<keyword evidence="3" id="KW-0732">Signal</keyword>
<evidence type="ECO:0000259" key="9">
    <source>
        <dbReference type="Pfam" id="PF14237"/>
    </source>
</evidence>
<dbReference type="GO" id="GO:0016020">
    <property type="term" value="C:membrane"/>
    <property type="evidence" value="ECO:0007669"/>
    <property type="project" value="UniProtKB-SubCell"/>
</dbReference>
<reference evidence="10 11" key="1">
    <citation type="submission" date="2019-09" db="EMBL/GenBank/DDBJ databases">
        <title>Complete Genome Sequence of Janibacter melonis M714 with both human health impact and industrial applications.</title>
        <authorList>
            <person name="Jin M."/>
            <person name="Zhao Q.R."/>
        </authorList>
    </citation>
    <scope>NUCLEOTIDE SEQUENCE [LARGE SCALE GENOMIC DNA]</scope>
    <source>
        <strain evidence="10 11">M714</strain>
    </source>
</reference>
<dbReference type="AlphaFoldDB" id="A0A5P8FLZ4"/>
<evidence type="ECO:0000256" key="3">
    <source>
        <dbReference type="ARBA" id="ARBA00022729"/>
    </source>
</evidence>
<keyword evidence="6" id="KW-0325">Glycoprotein</keyword>
<dbReference type="Pfam" id="PF05154">
    <property type="entry name" value="TM2"/>
    <property type="match status" value="1"/>
</dbReference>